<sequence>MASYGQVTENPARAGNNTGIQNAQYGMPQVPMTMGPTFPQQPHSYIGMIPSAPIQQYPQAHISNYYPMNPNYPPNPSQIHPQPNIVNRQGYYINPMMMQVHMQPMQCSIWNATSADDHGADIPSTAAQRYRDDAFNAHSTISASTHVELLSERQAPATREKKPLLICDPKTKVAVDVCNSDVKVKDSKILPATNQTAGAYAEKKKQLQMRDIKNKQKGKPTEATVLEQTTENVTTARARISSAPEPAFVTEEGTTKSTNTPQMVDSLKKRLENMAIAVTDCHEPDVSGATLLDTELDVEKKNEAIVVPPTTPEIKDDGAPMSEAILDVSPVEPFTNLQSILDSLDVRTAATISLSDVTTAHEFNMADLREHTVQKMISTYGIGSVDIRAANCRLGSASESNDDFRPHPSVLLCTQQRLQELLVVVGIDLICPLLMNHSLLHTRALLTPALIRAAKVAYHHLMEFHLSALNARIIFNSRKTIALKTIKQS</sequence>
<name>A0AAF3EQJ1_9BILA</name>
<organism evidence="2 3">
    <name type="scientific">Mesorhabditis belari</name>
    <dbReference type="NCBI Taxonomy" id="2138241"/>
    <lineage>
        <taxon>Eukaryota</taxon>
        <taxon>Metazoa</taxon>
        <taxon>Ecdysozoa</taxon>
        <taxon>Nematoda</taxon>
        <taxon>Chromadorea</taxon>
        <taxon>Rhabditida</taxon>
        <taxon>Rhabditina</taxon>
        <taxon>Rhabditomorpha</taxon>
        <taxon>Rhabditoidea</taxon>
        <taxon>Rhabditidae</taxon>
        <taxon>Mesorhabditinae</taxon>
        <taxon>Mesorhabditis</taxon>
    </lineage>
</organism>
<dbReference type="AlphaFoldDB" id="A0AAF3EQJ1"/>
<evidence type="ECO:0000313" key="3">
    <source>
        <dbReference type="WBParaSite" id="MBELARI_LOCUS16169"/>
    </source>
</evidence>
<accession>A0AAF3EQJ1</accession>
<evidence type="ECO:0000256" key="1">
    <source>
        <dbReference type="SAM" id="MobiDB-lite"/>
    </source>
</evidence>
<evidence type="ECO:0000313" key="2">
    <source>
        <dbReference type="Proteomes" id="UP000887575"/>
    </source>
</evidence>
<dbReference type="WBParaSite" id="MBELARI_LOCUS16169">
    <property type="protein sequence ID" value="MBELARI_LOCUS16169"/>
    <property type="gene ID" value="MBELARI_LOCUS16169"/>
</dbReference>
<dbReference type="Proteomes" id="UP000887575">
    <property type="component" value="Unassembled WGS sequence"/>
</dbReference>
<feature type="region of interest" description="Disordered" evidence="1">
    <location>
        <begin position="1"/>
        <end position="23"/>
    </location>
</feature>
<keyword evidence="2" id="KW-1185">Reference proteome</keyword>
<protein>
    <submittedName>
        <fullName evidence="3">Uncharacterized protein</fullName>
    </submittedName>
</protein>
<reference evidence="3" key="1">
    <citation type="submission" date="2024-02" db="UniProtKB">
        <authorList>
            <consortium name="WormBaseParasite"/>
        </authorList>
    </citation>
    <scope>IDENTIFICATION</scope>
</reference>
<proteinExistence type="predicted"/>